<evidence type="ECO:0000256" key="5">
    <source>
        <dbReference type="ARBA" id="ARBA00022771"/>
    </source>
</evidence>
<dbReference type="InterPro" id="IPR030666">
    <property type="entry name" value="IPP_transferase_euk"/>
</dbReference>
<keyword evidence="8 9" id="KW-0819">tRNA processing</keyword>
<evidence type="ECO:0000256" key="7">
    <source>
        <dbReference type="ARBA" id="ARBA00022840"/>
    </source>
</evidence>
<dbReference type="HAMAP" id="MF_00185">
    <property type="entry name" value="IPP_trans"/>
    <property type="match status" value="1"/>
</dbReference>
<dbReference type="GO" id="GO:0006400">
    <property type="term" value="P:tRNA modification"/>
    <property type="evidence" value="ECO:0007669"/>
    <property type="project" value="TreeGrafter"/>
</dbReference>
<dbReference type="OrthoDB" id="775260at2759"/>
<dbReference type="PIRSF" id="PIRSF039110">
    <property type="entry name" value="IPP_transferase"/>
    <property type="match status" value="1"/>
</dbReference>
<comment type="caution">
    <text evidence="12">The sequence shown here is derived from an EMBL/GenBank/DDBJ whole genome shotgun (WGS) entry which is preliminary data.</text>
</comment>
<dbReference type="GO" id="GO:0005524">
    <property type="term" value="F:ATP binding"/>
    <property type="evidence" value="ECO:0007669"/>
    <property type="project" value="UniProtKB-UniRule"/>
</dbReference>
<sequence length="459" mass="51732">MSTCRPVSAPLVVILGATGTGKSELAVDLAVRYNGEIINADAMQMYKGLPIITNKISLEERRSIPHHLLGNIGLDKETWVVGVFKREANRIIQEIRSRGRLPIVVGGTHYYTKALLFKDSLVEKDDASPESLSVPDNSAEYPILDDTTEAMWTKLKEVDPVMADRWHPNDRRKIRRSLEIFLTTGKRASDIYAEQRKRKAAEMAAQDDSTPTADALLLWVHSEDPVLKDRLNRRIDKMLDNGLMDEITEMNDYVKTRLHEGESVDYTTGIWQSIGFKEFQPYFQAMESGVDGVELEKVKRDCLEVMKGATRRYAKYQVKWITKQMMPLLEEQGNMDRLYVLDSTDVSQYSENVIDKAAPLAQQYLAGEEMPAPSSVSETAQNVLSSAMAAASSSQGTPCREHCTLCDATFLKEEEWQKHLRGKAHRRRLRDIKRTALIPARDVVTALVAVEDSSPTIPT</sequence>
<evidence type="ECO:0000256" key="2">
    <source>
        <dbReference type="ARBA" id="ARBA00022679"/>
    </source>
</evidence>
<keyword evidence="6" id="KW-0862">Zinc</keyword>
<name>A0A423WYZ4_9PEZI</name>
<evidence type="ECO:0000313" key="12">
    <source>
        <dbReference type="EMBL" id="ROW08776.1"/>
    </source>
</evidence>
<evidence type="ECO:0000256" key="6">
    <source>
        <dbReference type="ARBA" id="ARBA00022833"/>
    </source>
</evidence>
<dbReference type="Proteomes" id="UP000283895">
    <property type="component" value="Unassembled WGS sequence"/>
</dbReference>
<evidence type="ECO:0000313" key="13">
    <source>
        <dbReference type="Proteomes" id="UP000283895"/>
    </source>
</evidence>
<keyword evidence="3" id="KW-0479">Metal-binding</keyword>
<dbReference type="InterPro" id="IPR039657">
    <property type="entry name" value="Dimethylallyltransferase"/>
</dbReference>
<dbReference type="Gene3D" id="3.40.50.300">
    <property type="entry name" value="P-loop containing nucleotide triphosphate hydrolases"/>
    <property type="match status" value="1"/>
</dbReference>
<dbReference type="SUPFAM" id="SSF52540">
    <property type="entry name" value="P-loop containing nucleoside triphosphate hydrolases"/>
    <property type="match status" value="2"/>
</dbReference>
<dbReference type="NCBIfam" id="TIGR00174">
    <property type="entry name" value="miaA"/>
    <property type="match status" value="1"/>
</dbReference>
<dbReference type="PANTHER" id="PTHR11088">
    <property type="entry name" value="TRNA DIMETHYLALLYLTRANSFERASE"/>
    <property type="match status" value="1"/>
</dbReference>
<organism evidence="12 13">
    <name type="scientific">Cytospora schulzeri</name>
    <dbReference type="NCBI Taxonomy" id="448051"/>
    <lineage>
        <taxon>Eukaryota</taxon>
        <taxon>Fungi</taxon>
        <taxon>Dikarya</taxon>
        <taxon>Ascomycota</taxon>
        <taxon>Pezizomycotina</taxon>
        <taxon>Sordariomycetes</taxon>
        <taxon>Sordariomycetidae</taxon>
        <taxon>Diaporthales</taxon>
        <taxon>Cytosporaceae</taxon>
        <taxon>Cytospora</taxon>
    </lineage>
</organism>
<dbReference type="SUPFAM" id="SSF57667">
    <property type="entry name" value="beta-beta-alpha zinc fingers"/>
    <property type="match status" value="1"/>
</dbReference>
<dbReference type="GO" id="GO:0052381">
    <property type="term" value="F:tRNA dimethylallyltransferase activity"/>
    <property type="evidence" value="ECO:0007669"/>
    <property type="project" value="UniProtKB-UniRule"/>
</dbReference>
<reference evidence="12 13" key="1">
    <citation type="submission" date="2015-09" db="EMBL/GenBank/DDBJ databases">
        <title>Host preference determinants of Valsa canker pathogens revealed by comparative genomics.</title>
        <authorList>
            <person name="Yin Z."/>
            <person name="Huang L."/>
        </authorList>
    </citation>
    <scope>NUCLEOTIDE SEQUENCE [LARGE SCALE GENOMIC DNA]</scope>
    <source>
        <strain evidence="12 13">03-1</strain>
    </source>
</reference>
<dbReference type="InterPro" id="IPR013087">
    <property type="entry name" value="Znf_C2H2_type"/>
</dbReference>
<dbReference type="InterPro" id="IPR036236">
    <property type="entry name" value="Znf_C2H2_sf"/>
</dbReference>
<evidence type="ECO:0000256" key="9">
    <source>
        <dbReference type="RuleBase" id="RU003783"/>
    </source>
</evidence>
<evidence type="ECO:0000259" key="11">
    <source>
        <dbReference type="PROSITE" id="PS00028"/>
    </source>
</evidence>
<dbReference type="InterPro" id="IPR018022">
    <property type="entry name" value="IPT"/>
</dbReference>
<evidence type="ECO:0000256" key="1">
    <source>
        <dbReference type="ARBA" id="ARBA00005842"/>
    </source>
</evidence>
<dbReference type="GO" id="GO:0008270">
    <property type="term" value="F:zinc ion binding"/>
    <property type="evidence" value="ECO:0007669"/>
    <property type="project" value="UniProtKB-KW"/>
</dbReference>
<feature type="domain" description="C2H2-type" evidence="11">
    <location>
        <begin position="403"/>
        <end position="425"/>
    </location>
</feature>
<dbReference type="GO" id="GO:0005739">
    <property type="term" value="C:mitochondrion"/>
    <property type="evidence" value="ECO:0007669"/>
    <property type="project" value="TreeGrafter"/>
</dbReference>
<proteinExistence type="inferred from homology"/>
<dbReference type="AlphaFoldDB" id="A0A423WYZ4"/>
<dbReference type="STRING" id="356882.A0A423WYZ4"/>
<dbReference type="Pfam" id="PF01715">
    <property type="entry name" value="IPPT"/>
    <property type="match status" value="1"/>
</dbReference>
<comment type="function">
    <text evidence="8">Catalyzes the transfer of a dimethylallyl group onto the adenine at position 37.</text>
</comment>
<protein>
    <recommendedName>
        <fullName evidence="8 9">tRNA dimethylallyltransferase</fullName>
        <ecNumber evidence="8 9">2.5.1.75</ecNumber>
    </recommendedName>
</protein>
<evidence type="ECO:0000256" key="10">
    <source>
        <dbReference type="RuleBase" id="RU003785"/>
    </source>
</evidence>
<evidence type="ECO:0000256" key="3">
    <source>
        <dbReference type="ARBA" id="ARBA00022723"/>
    </source>
</evidence>
<dbReference type="Pfam" id="PF12171">
    <property type="entry name" value="zf-C2H2_jaz"/>
    <property type="match status" value="1"/>
</dbReference>
<dbReference type="Gene3D" id="1.10.20.140">
    <property type="match status" value="1"/>
</dbReference>
<dbReference type="InterPro" id="IPR022755">
    <property type="entry name" value="Znf_C2H2_jaz"/>
</dbReference>
<accession>A0A423WYZ4</accession>
<dbReference type="PANTHER" id="PTHR11088:SF89">
    <property type="entry name" value="TRNA DIMETHYLALLYLTRANSFERASE"/>
    <property type="match status" value="1"/>
</dbReference>
<keyword evidence="4 8" id="KW-0547">Nucleotide-binding</keyword>
<dbReference type="EC" id="2.5.1.75" evidence="8 9"/>
<keyword evidence="2 8" id="KW-0808">Transferase</keyword>
<dbReference type="Gene3D" id="3.30.160.60">
    <property type="entry name" value="Classic Zinc Finger"/>
    <property type="match status" value="1"/>
</dbReference>
<comment type="catalytic activity">
    <reaction evidence="8 9">
        <text>adenosine(37) in tRNA + dimethylallyl diphosphate = N(6)-dimethylallyladenosine(37) in tRNA + diphosphate</text>
        <dbReference type="Rhea" id="RHEA:26482"/>
        <dbReference type="Rhea" id="RHEA-COMP:10162"/>
        <dbReference type="Rhea" id="RHEA-COMP:10375"/>
        <dbReference type="ChEBI" id="CHEBI:33019"/>
        <dbReference type="ChEBI" id="CHEBI:57623"/>
        <dbReference type="ChEBI" id="CHEBI:74411"/>
        <dbReference type="ChEBI" id="CHEBI:74415"/>
        <dbReference type="EC" id="2.5.1.75"/>
    </reaction>
</comment>
<comment type="similarity">
    <text evidence="1 8 10">Belongs to the IPP transferase family.</text>
</comment>
<keyword evidence="13" id="KW-1185">Reference proteome</keyword>
<evidence type="ECO:0000256" key="8">
    <source>
        <dbReference type="PIRNR" id="PIRNR039110"/>
    </source>
</evidence>
<keyword evidence="8" id="KW-0963">Cytoplasm</keyword>
<dbReference type="InterPro" id="IPR027417">
    <property type="entry name" value="P-loop_NTPase"/>
</dbReference>
<keyword evidence="5" id="KW-0863">Zinc-finger</keyword>
<dbReference type="EMBL" id="LKEA01000005">
    <property type="protein sequence ID" value="ROW08776.1"/>
    <property type="molecule type" value="Genomic_DNA"/>
</dbReference>
<keyword evidence="7 8" id="KW-0067">ATP-binding</keyword>
<gene>
    <name evidence="12" type="ORF">VMCG_02725</name>
</gene>
<dbReference type="PROSITE" id="PS00028">
    <property type="entry name" value="ZINC_FINGER_C2H2_1"/>
    <property type="match status" value="1"/>
</dbReference>
<evidence type="ECO:0000256" key="4">
    <source>
        <dbReference type="ARBA" id="ARBA00022741"/>
    </source>
</evidence>